<evidence type="ECO:0000259" key="7">
    <source>
        <dbReference type="Pfam" id="PF08596"/>
    </source>
</evidence>
<dbReference type="GO" id="GO:0006887">
    <property type="term" value="P:exocytosis"/>
    <property type="evidence" value="ECO:0007669"/>
    <property type="project" value="UniProtKB-KW"/>
</dbReference>
<feature type="repeat" description="WD" evidence="5">
    <location>
        <begin position="242"/>
        <end position="271"/>
    </location>
</feature>
<dbReference type="SMART" id="SM00320">
    <property type="entry name" value="WD40"/>
    <property type="match status" value="4"/>
</dbReference>
<dbReference type="PROSITE" id="PS00678">
    <property type="entry name" value="WD_REPEATS_1"/>
    <property type="match status" value="1"/>
</dbReference>
<dbReference type="PANTHER" id="PTHR10241:SF25">
    <property type="entry name" value="TOMOSYN, ISOFORM C"/>
    <property type="match status" value="1"/>
</dbReference>
<comment type="similarity">
    <text evidence="1">Belongs to the WD repeat L(2)GL family.</text>
</comment>
<evidence type="ECO:0000313" key="8">
    <source>
        <dbReference type="EMBL" id="KAA6408763.1"/>
    </source>
</evidence>
<gene>
    <name evidence="8" type="ORF">FRX48_07106</name>
</gene>
<dbReference type="OrthoDB" id="19944at2759"/>
<feature type="domain" description="Lethal giant larvae (Lgl)-like C-terminal" evidence="7">
    <location>
        <begin position="517"/>
        <end position="905"/>
    </location>
</feature>
<dbReference type="InterPro" id="IPR001680">
    <property type="entry name" value="WD40_rpt"/>
</dbReference>
<comment type="caution">
    <text evidence="8">The sequence shown here is derived from an EMBL/GenBank/DDBJ whole genome shotgun (WGS) entry which is preliminary data.</text>
</comment>
<dbReference type="Pfam" id="PF08596">
    <property type="entry name" value="Lgl_C"/>
    <property type="match status" value="1"/>
</dbReference>
<evidence type="ECO:0000256" key="1">
    <source>
        <dbReference type="ARBA" id="ARBA00008070"/>
    </source>
</evidence>
<dbReference type="GO" id="GO:0045159">
    <property type="term" value="F:myosin II binding"/>
    <property type="evidence" value="ECO:0007669"/>
    <property type="project" value="TreeGrafter"/>
</dbReference>
<dbReference type="EMBL" id="VXIT01000012">
    <property type="protein sequence ID" value="KAA6408763.1"/>
    <property type="molecule type" value="Genomic_DNA"/>
</dbReference>
<dbReference type="GO" id="GO:0005737">
    <property type="term" value="C:cytoplasm"/>
    <property type="evidence" value="ECO:0007669"/>
    <property type="project" value="TreeGrafter"/>
</dbReference>
<keyword evidence="4" id="KW-0677">Repeat</keyword>
<dbReference type="PANTHER" id="PTHR10241">
    <property type="entry name" value="LETHAL 2 GIANT LARVAE PROTEIN"/>
    <property type="match status" value="1"/>
</dbReference>
<protein>
    <submittedName>
        <fullName evidence="8">SNARE-dependent exocytosis</fullName>
    </submittedName>
</protein>
<sequence>MAHFLRGKQAGIQNDLSAGLAPELFAIDEVARYGINSKISALAYDPVQSLLAVGTHDSPYGLSQISVFGQKRVNVTFTTTRKASIKSLQFCADKLISVDSKNDISVFSLETKRMNASYAAPGLITALATDPALDYALVGLQNGDVIAYDLDREAPAPFKIPNFWRERNPRAPMIPVVTLALHPRDIGTLLIGYSEGAVIYSFKQNKATKFFQYELQPGCPGGDSDPMFANKVRRPKLNQALWHPTGTFILTGHEDSSLVFWDVKDGRLLVARTLEDTQVDRPKPASEMFGSTTGTVSLKEPLFRVAWCCKENLEDTGVLVCGGASMTRSPRGLTFLDLGSTPIYATCTWQILADYFEKPKKQHILPTPPNTEVVDFCLLPRSSPHFAGSHDPIAVIALLASGEIVTLSFPSGHPITPTNQLHVSLSFVHPYINCMAIASIDRTRWLGMTENRLHGPPLLRGGAEAAHPLKRYESRNVLQTAHVDGTIRLWDAGHGDEVENEDMLQVDVARAIGRFENVDISKTSMSGVTGELAVGLSSGELVAFRWDHNRNFGREVPHSHAEGFGLETIKDRADPAVKEGLLPLTMLKKQEGFVSALKMSDIGFIGVGFEGGSVAVIDLRGPALIYNAKLSDISKQSTRGSIRRSGGQSQSRPEWPTVIEFGVMSLDGEDYSSILTFVGTNLGRLLTFKLLPESHGGYAVHLAGICSLDDRIISILPVNVDTGAIAHASPSVIANLRSGCKVNGVLLVVTPSGARIFKPAATKGAQKTWDDFLCDAANVVRFEDRGYALVGLFGDGRARAYSIPGLKEIASADTSQYLDMKRLSEALITATGDVFGWAGPSEIAVLNVWGTGQKLPRSLDELFNVEALIPPRPTISNIQWISGTQYVSPSDMDILIGGPDRPPSKRMIEQMRAEEQQRRIAGRPAPSAPSAASGQDEGYWAYMQRQVQERTERLGIMGDSMDKLEENSSGWANDVSKYVNQQKRKVILGAIGSKLGF</sequence>
<dbReference type="InterPro" id="IPR015943">
    <property type="entry name" value="WD40/YVTN_repeat-like_dom_sf"/>
</dbReference>
<feature type="compositionally biased region" description="Low complexity" evidence="6">
    <location>
        <begin position="924"/>
        <end position="933"/>
    </location>
</feature>
<dbReference type="InterPro" id="IPR036322">
    <property type="entry name" value="WD40_repeat_dom_sf"/>
</dbReference>
<dbReference type="GO" id="GO:0005096">
    <property type="term" value="F:GTPase activator activity"/>
    <property type="evidence" value="ECO:0007669"/>
    <property type="project" value="TreeGrafter"/>
</dbReference>
<dbReference type="Proteomes" id="UP000324767">
    <property type="component" value="Unassembled WGS sequence"/>
</dbReference>
<evidence type="ECO:0000256" key="2">
    <source>
        <dbReference type="ARBA" id="ARBA00022483"/>
    </source>
</evidence>
<reference evidence="8 9" key="1">
    <citation type="submission" date="2019-09" db="EMBL/GenBank/DDBJ databases">
        <title>The hologenome of the rock-dwelling lichen Lasallia pustulata.</title>
        <authorList>
            <person name="Greshake Tzovaras B."/>
            <person name="Segers F."/>
            <person name="Bicker A."/>
            <person name="Dal Grande F."/>
            <person name="Otte J."/>
            <person name="Hankeln T."/>
            <person name="Schmitt I."/>
            <person name="Ebersberger I."/>
        </authorList>
    </citation>
    <scope>NUCLEOTIDE SEQUENCE [LARGE SCALE GENOMIC DNA]</scope>
    <source>
        <strain evidence="8">A1-1</strain>
    </source>
</reference>
<evidence type="ECO:0000256" key="6">
    <source>
        <dbReference type="SAM" id="MobiDB-lite"/>
    </source>
</evidence>
<dbReference type="Pfam" id="PF00400">
    <property type="entry name" value="WD40"/>
    <property type="match status" value="1"/>
</dbReference>
<evidence type="ECO:0000256" key="3">
    <source>
        <dbReference type="ARBA" id="ARBA00022574"/>
    </source>
</evidence>
<evidence type="ECO:0000313" key="9">
    <source>
        <dbReference type="Proteomes" id="UP000324767"/>
    </source>
</evidence>
<dbReference type="InterPro" id="IPR013905">
    <property type="entry name" value="Lgl_C_dom"/>
</dbReference>
<accession>A0A5M8PI86</accession>
<dbReference type="SUPFAM" id="SSF50978">
    <property type="entry name" value="WD40 repeat-like"/>
    <property type="match status" value="1"/>
</dbReference>
<dbReference type="AlphaFoldDB" id="A0A5M8PI86"/>
<dbReference type="Gene3D" id="2.130.10.10">
    <property type="entry name" value="YVTN repeat-like/Quinoprotein amine dehydrogenase"/>
    <property type="match status" value="2"/>
</dbReference>
<feature type="region of interest" description="Disordered" evidence="6">
    <location>
        <begin position="915"/>
        <end position="936"/>
    </location>
</feature>
<evidence type="ECO:0000256" key="5">
    <source>
        <dbReference type="PROSITE-ProRule" id="PRU00221"/>
    </source>
</evidence>
<name>A0A5M8PI86_9LECA</name>
<keyword evidence="3 5" id="KW-0853">WD repeat</keyword>
<proteinExistence type="inferred from homology"/>
<keyword evidence="2" id="KW-0268">Exocytosis</keyword>
<organism evidence="8 9">
    <name type="scientific">Lasallia pustulata</name>
    <dbReference type="NCBI Taxonomy" id="136370"/>
    <lineage>
        <taxon>Eukaryota</taxon>
        <taxon>Fungi</taxon>
        <taxon>Dikarya</taxon>
        <taxon>Ascomycota</taxon>
        <taxon>Pezizomycotina</taxon>
        <taxon>Lecanoromycetes</taxon>
        <taxon>OSLEUM clade</taxon>
        <taxon>Umbilicariomycetidae</taxon>
        <taxon>Umbilicariales</taxon>
        <taxon>Umbilicariaceae</taxon>
        <taxon>Lasallia</taxon>
    </lineage>
</organism>
<evidence type="ECO:0000256" key="4">
    <source>
        <dbReference type="ARBA" id="ARBA00022737"/>
    </source>
</evidence>
<dbReference type="InterPro" id="IPR019775">
    <property type="entry name" value="WD40_repeat_CS"/>
</dbReference>
<dbReference type="GO" id="GO:0005886">
    <property type="term" value="C:plasma membrane"/>
    <property type="evidence" value="ECO:0007669"/>
    <property type="project" value="TreeGrafter"/>
</dbReference>
<dbReference type="FunFam" id="2.130.10.10:FF:000848">
    <property type="entry name" value="SNARE-dependent exocytosis protein (Sro7), putative"/>
    <property type="match status" value="1"/>
</dbReference>
<dbReference type="GO" id="GO:0006893">
    <property type="term" value="P:Golgi to plasma membrane transport"/>
    <property type="evidence" value="ECO:0007669"/>
    <property type="project" value="TreeGrafter"/>
</dbReference>
<dbReference type="GO" id="GO:0019905">
    <property type="term" value="F:syntaxin binding"/>
    <property type="evidence" value="ECO:0007669"/>
    <property type="project" value="TreeGrafter"/>
</dbReference>
<dbReference type="PROSITE" id="PS50082">
    <property type="entry name" value="WD_REPEATS_2"/>
    <property type="match status" value="1"/>
</dbReference>
<dbReference type="SUPFAM" id="SSF101898">
    <property type="entry name" value="NHL repeat"/>
    <property type="match status" value="1"/>
</dbReference>